<organism evidence="4 5">
    <name type="scientific">Butyricimonas virosa</name>
    <dbReference type="NCBI Taxonomy" id="544645"/>
    <lineage>
        <taxon>Bacteria</taxon>
        <taxon>Pseudomonadati</taxon>
        <taxon>Bacteroidota</taxon>
        <taxon>Bacteroidia</taxon>
        <taxon>Bacteroidales</taxon>
        <taxon>Odoribacteraceae</taxon>
        <taxon>Butyricimonas</taxon>
    </lineage>
</organism>
<keyword evidence="1" id="KW-0472">Membrane</keyword>
<reference evidence="4 5" key="1">
    <citation type="submission" date="2018-08" db="EMBL/GenBank/DDBJ databases">
        <title>A genome reference for cultivated species of the human gut microbiota.</title>
        <authorList>
            <person name="Zou Y."/>
            <person name="Xue W."/>
            <person name="Luo G."/>
        </authorList>
    </citation>
    <scope>NUCLEOTIDE SEQUENCE [LARGE SCALE GENOMIC DNA]</scope>
    <source>
        <strain evidence="4 5">AF34-33</strain>
    </source>
</reference>
<dbReference type="InterPro" id="IPR032508">
    <property type="entry name" value="FecR_C"/>
</dbReference>
<keyword evidence="1" id="KW-1133">Transmembrane helix</keyword>
<gene>
    <name evidence="4" type="ORF">DWZ68_00845</name>
</gene>
<dbReference type="EMBL" id="QRPV01000001">
    <property type="protein sequence ID" value="RHM47552.1"/>
    <property type="molecule type" value="Genomic_DNA"/>
</dbReference>
<sequence length="441" mass="51393">MNREKHLYSFVEKNSFSTHPFFNLTCVYSVKTSSQMQMKEKLDKIEFILEHLREPERLLEEEFVNWLQEEENKHVFEEVITNRMAFLEKEYGQQVEPEQEWQKLWQQMQKDFHTPTPDKRKINRRIWYSMAAGVCVLMTLAGGILLQQGKEKKSVPPMAQIEHVGKRSAQLIVSTGEVLDLSQKEIYQKAVDGTLITNDTLKLLSYQSETRKTNTTETNAPEKVNKETVYHTLRVPAGADYQVTLADGTKVWLNCESTLRYPVEFGNEKREVYLDGEGYFEVNKATEWPFIVNAEQMRVKVTGTKFNVKSYSTEPIAHTTLVEGSVWTYTDQTQVQLNPSEQFQYDKETGKTSVQKVDTELYTGWIEGMFVFRNQRLEDVMSDLARWYNMTIFYSTAETKEIRISTNLNRYKNIDDLLEIINESGKVVAARKDNTITIHAR</sequence>
<proteinExistence type="predicted"/>
<evidence type="ECO:0000259" key="2">
    <source>
        <dbReference type="Pfam" id="PF04773"/>
    </source>
</evidence>
<dbReference type="InterPro" id="IPR012373">
    <property type="entry name" value="Ferrdict_sens_TM"/>
</dbReference>
<dbReference type="AlphaFoldDB" id="A0A415QRV2"/>
<evidence type="ECO:0000256" key="1">
    <source>
        <dbReference type="SAM" id="Phobius"/>
    </source>
</evidence>
<dbReference type="PANTHER" id="PTHR30273">
    <property type="entry name" value="PERIPLASMIC SIGNAL SENSOR AND SIGMA FACTOR ACTIVATOR FECR-RELATED"/>
    <property type="match status" value="1"/>
</dbReference>
<feature type="domain" description="FecR protein" evidence="2">
    <location>
        <begin position="232"/>
        <end position="326"/>
    </location>
</feature>
<evidence type="ECO:0000313" key="5">
    <source>
        <dbReference type="Proteomes" id="UP000286038"/>
    </source>
</evidence>
<accession>A0A415QRV2</accession>
<dbReference type="InterPro" id="IPR006860">
    <property type="entry name" value="FecR"/>
</dbReference>
<dbReference type="GO" id="GO:0016989">
    <property type="term" value="F:sigma factor antagonist activity"/>
    <property type="evidence" value="ECO:0007669"/>
    <property type="project" value="TreeGrafter"/>
</dbReference>
<name>A0A415QRV2_9BACT</name>
<dbReference type="Gene3D" id="3.55.50.30">
    <property type="match status" value="1"/>
</dbReference>
<comment type="caution">
    <text evidence="4">The sequence shown here is derived from an EMBL/GenBank/DDBJ whole genome shotgun (WGS) entry which is preliminary data.</text>
</comment>
<feature type="domain" description="Protein FecR C-terminal" evidence="3">
    <location>
        <begin position="370"/>
        <end position="438"/>
    </location>
</feature>
<evidence type="ECO:0000259" key="3">
    <source>
        <dbReference type="Pfam" id="PF16344"/>
    </source>
</evidence>
<dbReference type="PANTHER" id="PTHR30273:SF2">
    <property type="entry name" value="PROTEIN FECR"/>
    <property type="match status" value="1"/>
</dbReference>
<dbReference type="Pfam" id="PF16344">
    <property type="entry name" value="FecR_C"/>
    <property type="match status" value="1"/>
</dbReference>
<protein>
    <submittedName>
        <fullName evidence="4">FecR family protein</fullName>
    </submittedName>
</protein>
<dbReference type="Gene3D" id="2.60.120.1440">
    <property type="match status" value="1"/>
</dbReference>
<evidence type="ECO:0000313" key="4">
    <source>
        <dbReference type="EMBL" id="RHM47552.1"/>
    </source>
</evidence>
<dbReference type="Pfam" id="PF04773">
    <property type="entry name" value="FecR"/>
    <property type="match status" value="1"/>
</dbReference>
<dbReference type="FunFam" id="2.60.120.1440:FF:000001">
    <property type="entry name" value="Putative anti-sigma factor"/>
    <property type="match status" value="1"/>
</dbReference>
<feature type="transmembrane region" description="Helical" evidence="1">
    <location>
        <begin position="126"/>
        <end position="146"/>
    </location>
</feature>
<dbReference type="Proteomes" id="UP000286038">
    <property type="component" value="Unassembled WGS sequence"/>
</dbReference>
<keyword evidence="1" id="KW-0812">Transmembrane</keyword>